<proteinExistence type="predicted"/>
<sequence>MEGKIRFCVSAGHTKEQLDYALLHIENIADMLGLRYSRKPRTTAKIEYYSDNEMELII</sequence>
<reference evidence="1 2" key="1">
    <citation type="journal article" date="2010" name="Science">
        <title>Genomic comparison of the ants Camponotus floridanus and Harpegnathos saltator.</title>
        <authorList>
            <person name="Bonasio R."/>
            <person name="Zhang G."/>
            <person name="Ye C."/>
            <person name="Mutti N.S."/>
            <person name="Fang X."/>
            <person name="Qin N."/>
            <person name="Donahue G."/>
            <person name="Yang P."/>
            <person name="Li Q."/>
            <person name="Li C."/>
            <person name="Zhang P."/>
            <person name="Huang Z."/>
            <person name="Berger S.L."/>
            <person name="Reinberg D."/>
            <person name="Wang J."/>
            <person name="Liebig J."/>
        </authorList>
    </citation>
    <scope>NUCLEOTIDE SEQUENCE [LARGE SCALE GENOMIC DNA]</scope>
    <source>
        <strain evidence="1 2">R22 G/1</strain>
    </source>
</reference>
<evidence type="ECO:0000313" key="1">
    <source>
        <dbReference type="EMBL" id="EFN79892.1"/>
    </source>
</evidence>
<dbReference type="Gene3D" id="3.90.1150.10">
    <property type="entry name" value="Aspartate Aminotransferase, domain 1"/>
    <property type="match status" value="1"/>
</dbReference>
<keyword evidence="2" id="KW-1185">Reference proteome</keyword>
<dbReference type="AlphaFoldDB" id="E2BWN7"/>
<evidence type="ECO:0000313" key="2">
    <source>
        <dbReference type="Proteomes" id="UP000008237"/>
    </source>
</evidence>
<dbReference type="InParanoid" id="E2BWN7"/>
<dbReference type="OrthoDB" id="65434at2759"/>
<keyword evidence="1" id="KW-0808">Transferase</keyword>
<gene>
    <name evidence="1" type="ORF">EAI_14944</name>
</gene>
<dbReference type="EMBL" id="GL451165">
    <property type="protein sequence ID" value="EFN79892.1"/>
    <property type="molecule type" value="Genomic_DNA"/>
</dbReference>
<name>E2BWN7_HARSA</name>
<dbReference type="Proteomes" id="UP000008237">
    <property type="component" value="Unassembled WGS sequence"/>
</dbReference>
<dbReference type="GO" id="GO:0016740">
    <property type="term" value="F:transferase activity"/>
    <property type="evidence" value="ECO:0007669"/>
    <property type="project" value="UniProtKB-KW"/>
</dbReference>
<organism evidence="2">
    <name type="scientific">Harpegnathos saltator</name>
    <name type="common">Jerdon's jumping ant</name>
    <dbReference type="NCBI Taxonomy" id="610380"/>
    <lineage>
        <taxon>Eukaryota</taxon>
        <taxon>Metazoa</taxon>
        <taxon>Ecdysozoa</taxon>
        <taxon>Arthropoda</taxon>
        <taxon>Hexapoda</taxon>
        <taxon>Insecta</taxon>
        <taxon>Pterygota</taxon>
        <taxon>Neoptera</taxon>
        <taxon>Endopterygota</taxon>
        <taxon>Hymenoptera</taxon>
        <taxon>Apocrita</taxon>
        <taxon>Aculeata</taxon>
        <taxon>Formicoidea</taxon>
        <taxon>Formicidae</taxon>
        <taxon>Ponerinae</taxon>
        <taxon>Ponerini</taxon>
        <taxon>Harpegnathos</taxon>
    </lineage>
</organism>
<dbReference type="InterPro" id="IPR015422">
    <property type="entry name" value="PyrdxlP-dep_Trfase_small"/>
</dbReference>
<accession>E2BWN7</accession>
<protein>
    <submittedName>
        <fullName evidence="1">Serine palmitoyltransferase 3</fullName>
    </submittedName>
</protein>
<dbReference type="STRING" id="610380.E2BWN7"/>